<evidence type="ECO:0000256" key="12">
    <source>
        <dbReference type="ARBA" id="ARBA00023012"/>
    </source>
</evidence>
<dbReference type="SUPFAM" id="SSF47226">
    <property type="entry name" value="Histidine-containing phosphotransfer domain, HPT domain"/>
    <property type="match status" value="1"/>
</dbReference>
<evidence type="ECO:0000256" key="4">
    <source>
        <dbReference type="ARBA" id="ARBA00022475"/>
    </source>
</evidence>
<feature type="modified residue" description="4-aspartylphosphate" evidence="14">
    <location>
        <position position="634"/>
    </location>
</feature>
<evidence type="ECO:0000256" key="8">
    <source>
        <dbReference type="ARBA" id="ARBA00022692"/>
    </source>
</evidence>
<dbReference type="Gene3D" id="3.40.50.2300">
    <property type="match status" value="1"/>
</dbReference>
<dbReference type="InterPro" id="IPR036890">
    <property type="entry name" value="HATPase_C_sf"/>
</dbReference>
<evidence type="ECO:0000256" key="7">
    <source>
        <dbReference type="ARBA" id="ARBA00022679"/>
    </source>
</evidence>
<dbReference type="SMART" id="SM00448">
    <property type="entry name" value="REC"/>
    <property type="match status" value="1"/>
</dbReference>
<dbReference type="Pfam" id="PF02518">
    <property type="entry name" value="HATPase_c"/>
    <property type="match status" value="1"/>
</dbReference>
<dbReference type="CDD" id="cd01007">
    <property type="entry name" value="PBP2_BvgS_HisK_like"/>
    <property type="match status" value="1"/>
</dbReference>
<keyword evidence="11" id="KW-1133">Transmembrane helix</keyword>
<evidence type="ECO:0000259" key="16">
    <source>
        <dbReference type="PROSITE" id="PS50110"/>
    </source>
</evidence>
<dbReference type="FunFam" id="3.30.565.10:FF:000010">
    <property type="entry name" value="Sensor histidine kinase RcsC"/>
    <property type="match status" value="1"/>
</dbReference>
<dbReference type="PROSITE" id="PS50109">
    <property type="entry name" value="HIS_KIN"/>
    <property type="match status" value="1"/>
</dbReference>
<keyword evidence="4" id="KW-1003">Cell membrane</keyword>
<protein>
    <recommendedName>
        <fullName evidence="3">histidine kinase</fullName>
        <ecNumber evidence="3">2.7.13.3</ecNumber>
    </recommendedName>
</protein>
<evidence type="ECO:0000256" key="1">
    <source>
        <dbReference type="ARBA" id="ARBA00000085"/>
    </source>
</evidence>
<dbReference type="PRINTS" id="PR00344">
    <property type="entry name" value="BCTRLSENSOR"/>
</dbReference>
<dbReference type="SMART" id="SM00062">
    <property type="entry name" value="PBPb"/>
    <property type="match status" value="1"/>
</dbReference>
<proteinExistence type="predicted"/>
<dbReference type="InterPro" id="IPR011006">
    <property type="entry name" value="CheY-like_superfamily"/>
</dbReference>
<dbReference type="EMBL" id="NJGC01000009">
    <property type="protein sequence ID" value="PAM71841.1"/>
    <property type="molecule type" value="Genomic_DNA"/>
</dbReference>
<dbReference type="AlphaFoldDB" id="A0A270NIH3"/>
<dbReference type="PANTHER" id="PTHR43047:SF64">
    <property type="entry name" value="HISTIDINE KINASE CONTAINING CHEY-HOMOLOGOUS RECEIVER DOMAIN AND PAS DOMAIN-RELATED"/>
    <property type="match status" value="1"/>
</dbReference>
<evidence type="ECO:0000256" key="3">
    <source>
        <dbReference type="ARBA" id="ARBA00012438"/>
    </source>
</evidence>
<evidence type="ECO:0000256" key="2">
    <source>
        <dbReference type="ARBA" id="ARBA00004429"/>
    </source>
</evidence>
<accession>A0A270NIH3</accession>
<keyword evidence="5" id="KW-0997">Cell inner membrane</keyword>
<dbReference type="InterPro" id="IPR001638">
    <property type="entry name" value="Solute-binding_3/MltF_N"/>
</dbReference>
<dbReference type="InterPro" id="IPR008207">
    <property type="entry name" value="Sig_transdc_His_kin_Hpt_dom"/>
</dbReference>
<gene>
    <name evidence="18" type="ORF">CEK00_09630</name>
    <name evidence="17" type="ORF">CEK00_21950</name>
</gene>
<comment type="subcellular location">
    <subcellularLocation>
        <location evidence="2">Cell inner membrane</location>
        <topology evidence="2">Multi-pass membrane protein</topology>
    </subcellularLocation>
</comment>
<dbReference type="SUPFAM" id="SSF47384">
    <property type="entry name" value="Homodimeric domain of signal transducing histidine kinase"/>
    <property type="match status" value="1"/>
</dbReference>
<dbReference type="SUPFAM" id="SSF52172">
    <property type="entry name" value="CheY-like"/>
    <property type="match status" value="1"/>
</dbReference>
<keyword evidence="8" id="KW-0812">Transmembrane</keyword>
<dbReference type="Proteomes" id="UP000216433">
    <property type="component" value="Unassembled WGS sequence"/>
</dbReference>
<dbReference type="Gene3D" id="1.10.287.130">
    <property type="match status" value="1"/>
</dbReference>
<evidence type="ECO:0000313" key="17">
    <source>
        <dbReference type="EMBL" id="PAM64684.1"/>
    </source>
</evidence>
<keyword evidence="7" id="KW-0808">Transferase</keyword>
<dbReference type="GO" id="GO:0005886">
    <property type="term" value="C:plasma membrane"/>
    <property type="evidence" value="ECO:0007669"/>
    <property type="project" value="UniProtKB-SubCell"/>
</dbReference>
<evidence type="ECO:0000256" key="6">
    <source>
        <dbReference type="ARBA" id="ARBA00022553"/>
    </source>
</evidence>
<dbReference type="CDD" id="cd17546">
    <property type="entry name" value="REC_hyHK_CKI1_RcsC-like"/>
    <property type="match status" value="1"/>
</dbReference>
<dbReference type="EC" id="2.7.13.3" evidence="3"/>
<evidence type="ECO:0000256" key="9">
    <source>
        <dbReference type="ARBA" id="ARBA00022777"/>
    </source>
</evidence>
<dbReference type="Gene3D" id="3.40.190.10">
    <property type="entry name" value="Periplasmic binding protein-like II"/>
    <property type="match status" value="2"/>
</dbReference>
<comment type="caution">
    <text evidence="18">The sequence shown here is derived from an EMBL/GenBank/DDBJ whole genome shotgun (WGS) entry which is preliminary data.</text>
</comment>
<organism evidence="18 19">
    <name type="scientific">Stenotrophomonas maltophilia</name>
    <name type="common">Pseudomonas maltophilia</name>
    <name type="synonym">Xanthomonas maltophilia</name>
    <dbReference type="NCBI Taxonomy" id="40324"/>
    <lineage>
        <taxon>Bacteria</taxon>
        <taxon>Pseudomonadati</taxon>
        <taxon>Pseudomonadota</taxon>
        <taxon>Gammaproteobacteria</taxon>
        <taxon>Lysobacterales</taxon>
        <taxon>Lysobacteraceae</taxon>
        <taxon>Stenotrophomonas</taxon>
        <taxon>Stenotrophomonas maltophilia group</taxon>
    </lineage>
</organism>
<dbReference type="Pfam" id="PF00497">
    <property type="entry name" value="SBP_bac_3"/>
    <property type="match status" value="1"/>
</dbReference>
<comment type="catalytic activity">
    <reaction evidence="1">
        <text>ATP + protein L-histidine = ADP + protein N-phospho-L-histidine.</text>
        <dbReference type="EC" id="2.7.13.3"/>
    </reaction>
</comment>
<name>A0A270NIH3_STEMA</name>
<dbReference type="InterPro" id="IPR036097">
    <property type="entry name" value="HisK_dim/P_sf"/>
</dbReference>
<dbReference type="SUPFAM" id="SSF55874">
    <property type="entry name" value="ATPase domain of HSP90 chaperone/DNA topoisomerase II/histidine kinase"/>
    <property type="match status" value="1"/>
</dbReference>
<keyword evidence="10" id="KW-0547">Nucleotide-binding</keyword>
<feature type="domain" description="Histidine kinase" evidence="15">
    <location>
        <begin position="340"/>
        <end position="560"/>
    </location>
</feature>
<dbReference type="SMART" id="SM00388">
    <property type="entry name" value="HisKA"/>
    <property type="match status" value="1"/>
</dbReference>
<evidence type="ECO:0000256" key="10">
    <source>
        <dbReference type="ARBA" id="ARBA00022840"/>
    </source>
</evidence>
<keyword evidence="13" id="KW-0472">Membrane</keyword>
<evidence type="ECO:0000256" key="13">
    <source>
        <dbReference type="ARBA" id="ARBA00023136"/>
    </source>
</evidence>
<keyword evidence="10" id="KW-0067">ATP-binding</keyword>
<dbReference type="Pfam" id="PF00512">
    <property type="entry name" value="HisKA"/>
    <property type="match status" value="1"/>
</dbReference>
<keyword evidence="6 14" id="KW-0597">Phosphoprotein</keyword>
<feature type="domain" description="Response regulatory" evidence="16">
    <location>
        <begin position="585"/>
        <end position="700"/>
    </location>
</feature>
<dbReference type="InterPro" id="IPR003661">
    <property type="entry name" value="HisK_dim/P_dom"/>
</dbReference>
<dbReference type="Pfam" id="PF00072">
    <property type="entry name" value="Response_reg"/>
    <property type="match status" value="1"/>
</dbReference>
<dbReference type="Gene3D" id="3.30.565.10">
    <property type="entry name" value="Histidine kinase-like ATPase, C-terminal domain"/>
    <property type="match status" value="1"/>
</dbReference>
<dbReference type="InterPro" id="IPR003594">
    <property type="entry name" value="HATPase_dom"/>
</dbReference>
<evidence type="ECO:0000313" key="18">
    <source>
        <dbReference type="EMBL" id="PAM71841.1"/>
    </source>
</evidence>
<dbReference type="InterPro" id="IPR001789">
    <property type="entry name" value="Sig_transdc_resp-reg_receiver"/>
</dbReference>
<dbReference type="SMART" id="SM00387">
    <property type="entry name" value="HATPase_c"/>
    <property type="match status" value="1"/>
</dbReference>
<evidence type="ECO:0000256" key="5">
    <source>
        <dbReference type="ARBA" id="ARBA00022519"/>
    </source>
</evidence>
<dbReference type="GO" id="GO:0000155">
    <property type="term" value="F:phosphorelay sensor kinase activity"/>
    <property type="evidence" value="ECO:0007669"/>
    <property type="project" value="InterPro"/>
</dbReference>
<keyword evidence="9" id="KW-0418">Kinase</keyword>
<sequence length="798" mass="87244">MPLDARMQRRLPLPWDLGMNLFRVVCAGAVLLLTLAMPDAGLAYVPGPPPLNAEQRAWIASHPVVRYTTERGWPPVVEIRDGQPTGLLAEYIKTFSASTGLRFEYVPSANWTEAMELLKAGKIDMIPGVTRFHLRAFPNPPLVSRTFVSGSMVIIGRADEGIAFSIGELAGKRVAIEMREMATLPVEDLSKIKIVPTTSIDETLKAVSDGRADYLIGLEAIHPAFVRSRYIGKLGMAGTLDVPPLEAKIAIAQDKPELLDIMNWAIGQLSSDQTDLIFEEAANQIQYGAPTLESLWRYRTNEIVVLGLLLASLAVAAVFSLRARRQAQRSEQGKAQFLAMMSHEIRTPINVIVGSLEALERQHLQGASQRIVETMSLAADALTDLLDNVLDLSKLEAGKVTMERVAANPAELLRGVARLLVIRAEAKGLQLILELDELPSTALELDTIRLRQVLSNLVGNAIKFTDRGSVTLQASHELYEGQQWLRVDVRDTGVGIAAADQAKLFRPYVQADSSSTRNFGGTGLGLAICRELIQLMEGSIWLHSEEGVGTLISFRIPWLPTTSALPEPLSSKDPLSARSPLTHLHVLACDDNPLNLDVIKQQLQSLGASVATVTSGEETLDYLREESVDLLLLDCHMPGMDGYETAKRVRSEIDASLPIFAVSAASDAEHLQRCMDADMSAVLRKPIRTRELLGLLVLWDLAEVKEEEEAPPEPTFRANGLSPRPYLLDDLAGVQRAAARNDEETALFHLHRIKGSAALFGMADIEAEACRLEDMTKGAGAVPDLQTLDALIHCQPDI</sequence>
<dbReference type="EMBL" id="NJGC01000149">
    <property type="protein sequence ID" value="PAM64684.1"/>
    <property type="molecule type" value="Genomic_DNA"/>
</dbReference>
<evidence type="ECO:0000256" key="14">
    <source>
        <dbReference type="PROSITE-ProRule" id="PRU00169"/>
    </source>
</evidence>
<evidence type="ECO:0000313" key="19">
    <source>
        <dbReference type="Proteomes" id="UP000216433"/>
    </source>
</evidence>
<dbReference type="SUPFAM" id="SSF53850">
    <property type="entry name" value="Periplasmic binding protein-like II"/>
    <property type="match status" value="1"/>
</dbReference>
<dbReference type="Gene3D" id="1.20.120.160">
    <property type="entry name" value="HPT domain"/>
    <property type="match status" value="1"/>
</dbReference>
<dbReference type="Pfam" id="PF01627">
    <property type="entry name" value="Hpt"/>
    <property type="match status" value="1"/>
</dbReference>
<dbReference type="InterPro" id="IPR036641">
    <property type="entry name" value="HPT_dom_sf"/>
</dbReference>
<reference evidence="18 19" key="1">
    <citation type="submission" date="2017-06" db="EMBL/GenBank/DDBJ databases">
        <title>Genome sequencing and assembly of Stenotrophomonas maltophilia DF07.</title>
        <authorList>
            <person name="Iyer R."/>
        </authorList>
    </citation>
    <scope>NUCLEOTIDE SEQUENCE [LARGE SCALE GENOMIC DNA]</scope>
    <source>
        <strain evidence="18 19">DF07</strain>
        <plasmid evidence="17">unnamed1</plasmid>
    </source>
</reference>
<keyword evidence="12" id="KW-0902">Two-component regulatory system</keyword>
<dbReference type="InterPro" id="IPR004358">
    <property type="entry name" value="Sig_transdc_His_kin-like_C"/>
</dbReference>
<evidence type="ECO:0000259" key="15">
    <source>
        <dbReference type="PROSITE" id="PS50109"/>
    </source>
</evidence>
<dbReference type="PROSITE" id="PS50110">
    <property type="entry name" value="RESPONSE_REGULATORY"/>
    <property type="match status" value="1"/>
</dbReference>
<dbReference type="CDD" id="cd16922">
    <property type="entry name" value="HATPase_EvgS-ArcB-TorS-like"/>
    <property type="match status" value="1"/>
</dbReference>
<dbReference type="PANTHER" id="PTHR43047">
    <property type="entry name" value="TWO-COMPONENT HISTIDINE PROTEIN KINASE"/>
    <property type="match status" value="1"/>
</dbReference>
<dbReference type="InterPro" id="IPR005467">
    <property type="entry name" value="His_kinase_dom"/>
</dbReference>
<keyword evidence="17" id="KW-0614">Plasmid</keyword>
<geneLocation type="plasmid" evidence="17">
    <name>unnamed1</name>
</geneLocation>
<dbReference type="CDD" id="cd00082">
    <property type="entry name" value="HisKA"/>
    <property type="match status" value="1"/>
</dbReference>
<evidence type="ECO:0000256" key="11">
    <source>
        <dbReference type="ARBA" id="ARBA00022989"/>
    </source>
</evidence>